<keyword evidence="7 10" id="KW-0472">Membrane</keyword>
<sequence length="363" mass="39950">MARYITRRLLLIFPTLIGIITLNFFIVQLAPGGPVDQMIATLTGQDTGGAASRIAGAQSAPQASQMQEATQYAGAQGLDPELIAAIEKQFGFDKPIHERYFMMLTDYLTLELGDSYYQNRPVIDLIVERLPVSISLGLWSTLLVYLLSIPLGIRKAVHDGTRFDAWTSGVIFVGYAVPSFLFAVFMIVLFAGGSYLDIFPLKGLTSNDWDTLSPLAKVGDYFWHLALPVAALTIGGFATLTMLTKNSFLDEISKQYVLTARAKGINQKRVLYGHVFRNAMLIVIAGFPAALIGVLFTGALLIEVIFSLDGLGLLGFEAVLRRDYPIMFGTLFCFTFLGLILTLIGDITYTLVDPRIDFETRET</sequence>
<proteinExistence type="inferred from homology"/>
<evidence type="ECO:0000313" key="12">
    <source>
        <dbReference type="EMBL" id="PDH40506.1"/>
    </source>
</evidence>
<dbReference type="AlphaFoldDB" id="A0A2A5WWN7"/>
<organism evidence="12 13">
    <name type="scientific">OM182 bacterium MED-G24</name>
    <dbReference type="NCBI Taxonomy" id="1986255"/>
    <lineage>
        <taxon>Bacteria</taxon>
        <taxon>Pseudomonadati</taxon>
        <taxon>Pseudomonadota</taxon>
        <taxon>Gammaproteobacteria</taxon>
        <taxon>OMG group</taxon>
        <taxon>OM182 clade</taxon>
    </lineage>
</organism>
<evidence type="ECO:0000256" key="5">
    <source>
        <dbReference type="ARBA" id="ARBA00022692"/>
    </source>
</evidence>
<dbReference type="Proteomes" id="UP000219327">
    <property type="component" value="Unassembled WGS sequence"/>
</dbReference>
<feature type="domain" description="ABC transmembrane type-1" evidence="11">
    <location>
        <begin position="130"/>
        <end position="345"/>
    </location>
</feature>
<evidence type="ECO:0000256" key="10">
    <source>
        <dbReference type="RuleBase" id="RU363032"/>
    </source>
</evidence>
<dbReference type="Gene3D" id="1.10.3720.10">
    <property type="entry name" value="MetI-like"/>
    <property type="match status" value="1"/>
</dbReference>
<evidence type="ECO:0000256" key="2">
    <source>
        <dbReference type="ARBA" id="ARBA00022448"/>
    </source>
</evidence>
<evidence type="ECO:0000256" key="8">
    <source>
        <dbReference type="ARBA" id="ARBA00053210"/>
    </source>
</evidence>
<evidence type="ECO:0000256" key="1">
    <source>
        <dbReference type="ARBA" id="ARBA00004429"/>
    </source>
</evidence>
<dbReference type="GO" id="GO:0055085">
    <property type="term" value="P:transmembrane transport"/>
    <property type="evidence" value="ECO:0007669"/>
    <property type="project" value="InterPro"/>
</dbReference>
<dbReference type="NCBIfam" id="NF011712">
    <property type="entry name" value="PRK15133.1"/>
    <property type="match status" value="1"/>
</dbReference>
<evidence type="ECO:0000313" key="13">
    <source>
        <dbReference type="Proteomes" id="UP000219327"/>
    </source>
</evidence>
<dbReference type="PROSITE" id="PS50928">
    <property type="entry name" value="ABC_TM1"/>
    <property type="match status" value="1"/>
</dbReference>
<gene>
    <name evidence="12" type="ORF">CNE99_03415</name>
</gene>
<feature type="transmembrane region" description="Helical" evidence="10">
    <location>
        <begin position="130"/>
        <end position="153"/>
    </location>
</feature>
<feature type="transmembrane region" description="Helical" evidence="10">
    <location>
        <begin position="9"/>
        <end position="30"/>
    </location>
</feature>
<name>A0A2A5WWN7_9GAMM</name>
<dbReference type="PANTHER" id="PTHR30465:SF66">
    <property type="entry name" value="INNER MEMBRANE ABC TRANSPORTER PERMEASE PROTEIN YEJB"/>
    <property type="match status" value="1"/>
</dbReference>
<dbReference type="FunFam" id="1.10.3720.10:FF:000014">
    <property type="entry name" value="Microcin C ABC transporter permease YejB"/>
    <property type="match status" value="1"/>
</dbReference>
<evidence type="ECO:0000259" key="11">
    <source>
        <dbReference type="PROSITE" id="PS50928"/>
    </source>
</evidence>
<feature type="transmembrane region" description="Helical" evidence="10">
    <location>
        <begin position="165"/>
        <end position="191"/>
    </location>
</feature>
<keyword evidence="4" id="KW-0997">Cell inner membrane</keyword>
<dbReference type="InterPro" id="IPR035906">
    <property type="entry name" value="MetI-like_sf"/>
</dbReference>
<evidence type="ECO:0000256" key="4">
    <source>
        <dbReference type="ARBA" id="ARBA00022519"/>
    </source>
</evidence>
<dbReference type="GO" id="GO:0042884">
    <property type="term" value="P:microcin transport"/>
    <property type="evidence" value="ECO:0007669"/>
    <property type="project" value="TreeGrafter"/>
</dbReference>
<comment type="function">
    <text evidence="8">Probably part of a binding-protein-dependent transport system. Probably responsible for the translocation of the substrate across the membrane.</text>
</comment>
<comment type="caution">
    <text evidence="12">The sequence shown here is derived from an EMBL/GenBank/DDBJ whole genome shotgun (WGS) entry which is preliminary data.</text>
</comment>
<comment type="similarity">
    <text evidence="10">Belongs to the binding-protein-dependent transport system permease family.</text>
</comment>
<dbReference type="InterPro" id="IPR000515">
    <property type="entry name" value="MetI-like"/>
</dbReference>
<accession>A0A2A5WWN7</accession>
<keyword evidence="2 10" id="KW-0813">Transport</keyword>
<evidence type="ECO:0000256" key="9">
    <source>
        <dbReference type="ARBA" id="ARBA00070482"/>
    </source>
</evidence>
<evidence type="ECO:0000256" key="3">
    <source>
        <dbReference type="ARBA" id="ARBA00022475"/>
    </source>
</evidence>
<dbReference type="EMBL" id="NTKD01000011">
    <property type="protein sequence ID" value="PDH40506.1"/>
    <property type="molecule type" value="Genomic_DNA"/>
</dbReference>
<dbReference type="Pfam" id="PF00528">
    <property type="entry name" value="BPD_transp_1"/>
    <property type="match status" value="1"/>
</dbReference>
<protein>
    <recommendedName>
        <fullName evidence="9">Inner membrane ABC transporter permease protein YejB</fullName>
    </recommendedName>
</protein>
<feature type="transmembrane region" description="Helical" evidence="10">
    <location>
        <begin position="326"/>
        <end position="352"/>
    </location>
</feature>
<keyword evidence="3" id="KW-1003">Cell membrane</keyword>
<dbReference type="SUPFAM" id="SSF161098">
    <property type="entry name" value="MetI-like"/>
    <property type="match status" value="1"/>
</dbReference>
<feature type="transmembrane region" description="Helical" evidence="10">
    <location>
        <begin position="221"/>
        <end position="244"/>
    </location>
</feature>
<keyword evidence="5 10" id="KW-0812">Transmembrane</keyword>
<dbReference type="GO" id="GO:0005886">
    <property type="term" value="C:plasma membrane"/>
    <property type="evidence" value="ECO:0007669"/>
    <property type="project" value="UniProtKB-SubCell"/>
</dbReference>
<feature type="transmembrane region" description="Helical" evidence="10">
    <location>
        <begin position="279"/>
        <end position="306"/>
    </location>
</feature>
<evidence type="ECO:0000256" key="6">
    <source>
        <dbReference type="ARBA" id="ARBA00022989"/>
    </source>
</evidence>
<evidence type="ECO:0000256" key="7">
    <source>
        <dbReference type="ARBA" id="ARBA00023136"/>
    </source>
</evidence>
<reference evidence="12 13" key="1">
    <citation type="submission" date="2017-08" db="EMBL/GenBank/DDBJ databases">
        <title>Fine stratification of microbial communities through a metagenomic profile of the photic zone.</title>
        <authorList>
            <person name="Haro-Moreno J.M."/>
            <person name="Lopez-Perez M."/>
            <person name="De La Torre J."/>
            <person name="Picazo A."/>
            <person name="Camacho A."/>
            <person name="Rodriguez-Valera F."/>
        </authorList>
    </citation>
    <scope>NUCLEOTIDE SEQUENCE [LARGE SCALE GENOMIC DNA]</scope>
    <source>
        <strain evidence="12">MED-G24</strain>
    </source>
</reference>
<keyword evidence="6 10" id="KW-1133">Transmembrane helix</keyword>
<comment type="subcellular location">
    <subcellularLocation>
        <location evidence="1">Cell inner membrane</location>
        <topology evidence="1">Multi-pass membrane protein</topology>
    </subcellularLocation>
    <subcellularLocation>
        <location evidence="10">Cell membrane</location>
        <topology evidence="10">Multi-pass membrane protein</topology>
    </subcellularLocation>
</comment>
<dbReference type="PANTHER" id="PTHR30465">
    <property type="entry name" value="INNER MEMBRANE ABC TRANSPORTER"/>
    <property type="match status" value="1"/>
</dbReference>
<dbReference type="CDD" id="cd06261">
    <property type="entry name" value="TM_PBP2"/>
    <property type="match status" value="1"/>
</dbReference>